<comment type="caution">
    <text evidence="2">The sequence shown here is derived from an EMBL/GenBank/DDBJ whole genome shotgun (WGS) entry which is preliminary data.</text>
</comment>
<evidence type="ECO:0000256" key="1">
    <source>
        <dbReference type="SAM" id="SignalP"/>
    </source>
</evidence>
<organism evidence="2 3">
    <name type="scientific">Sutcliffiella horikoshii</name>
    <dbReference type="NCBI Taxonomy" id="79883"/>
    <lineage>
        <taxon>Bacteria</taxon>
        <taxon>Bacillati</taxon>
        <taxon>Bacillota</taxon>
        <taxon>Bacilli</taxon>
        <taxon>Bacillales</taxon>
        <taxon>Bacillaceae</taxon>
        <taxon>Sutcliffiella</taxon>
    </lineage>
</organism>
<keyword evidence="1" id="KW-0732">Signal</keyword>
<dbReference type="RefSeq" id="WP_148980042.1">
    <property type="nucleotide sequence ID" value="NZ_JBNIKO010000001.1"/>
</dbReference>
<dbReference type="PROSITE" id="PS51257">
    <property type="entry name" value="PROKAR_LIPOPROTEIN"/>
    <property type="match status" value="1"/>
</dbReference>
<gene>
    <name evidence="2" type="ORF">FZC75_16245</name>
</gene>
<proteinExistence type="predicted"/>
<accession>A0A5D4T6S1</accession>
<dbReference type="Pfam" id="PF01547">
    <property type="entry name" value="SBP_bac_1"/>
    <property type="match status" value="1"/>
</dbReference>
<dbReference type="Proteomes" id="UP000324517">
    <property type="component" value="Unassembled WGS sequence"/>
</dbReference>
<dbReference type="Gene3D" id="3.40.190.10">
    <property type="entry name" value="Periplasmic binding protein-like II"/>
    <property type="match status" value="2"/>
</dbReference>
<feature type="signal peptide" evidence="1">
    <location>
        <begin position="1"/>
        <end position="24"/>
    </location>
</feature>
<sequence>MKGIGRIWLLSLMALMLIVSTACSNESGGSNSDNNDEDSVTLTIGSWRTEDSANYQKVIEAFNEKHPDIKVEFKPSKNTEYNTILNTSLQAGEGPDIIHLRPYAPGLELAKAGYVEPIDGLNGLDTFPDETLQASRGEDGKQYGVPLNLSTTQVFYNKAIFKEHGLEEPKTWDEFIAINKKLKSEGVTPLAFGTKEGWLLSLAHGIFGPAHWGGNEFVEKISIGETDFTSPEFVKSIQVMEDLKEYFPNNSEGLGMEDIRTLFFTGQAAMFPLGSWEIEVLREMNPDLELGFFPMPSAVGGEPTLTTWVDGSFGINANSEHKEEAKKFLEFLTTEEFGELFTTNFKMISAIPGVQSDNELVNELSKAVSEYSTPYMMLVYFAGGNPSSKVTIETELQGMYIGEQDVDGVVKTLQENTEAWFEPFQ</sequence>
<dbReference type="AlphaFoldDB" id="A0A5D4T6S1"/>
<name>A0A5D4T6S1_9BACI</name>
<protein>
    <submittedName>
        <fullName evidence="2">Extracellular solute-binding protein</fullName>
    </submittedName>
</protein>
<dbReference type="PANTHER" id="PTHR43649">
    <property type="entry name" value="ARABINOSE-BINDING PROTEIN-RELATED"/>
    <property type="match status" value="1"/>
</dbReference>
<dbReference type="InterPro" id="IPR006059">
    <property type="entry name" value="SBP"/>
</dbReference>
<dbReference type="InterPro" id="IPR050490">
    <property type="entry name" value="Bact_solute-bd_prot1"/>
</dbReference>
<reference evidence="2 3" key="1">
    <citation type="submission" date="2019-08" db="EMBL/GenBank/DDBJ databases">
        <title>Bacillus genomes from the desert of Cuatro Cienegas, Coahuila.</title>
        <authorList>
            <person name="Olmedo-Alvarez G."/>
        </authorList>
    </citation>
    <scope>NUCLEOTIDE SEQUENCE [LARGE SCALE GENOMIC DNA]</scope>
    <source>
        <strain evidence="2 3">CH98b_3T</strain>
    </source>
</reference>
<dbReference type="EMBL" id="VTET01000008">
    <property type="protein sequence ID" value="TYS70182.1"/>
    <property type="molecule type" value="Genomic_DNA"/>
</dbReference>
<evidence type="ECO:0000313" key="3">
    <source>
        <dbReference type="Proteomes" id="UP000324517"/>
    </source>
</evidence>
<evidence type="ECO:0000313" key="2">
    <source>
        <dbReference type="EMBL" id="TYS70182.1"/>
    </source>
</evidence>
<feature type="chain" id="PRO_5038821070" evidence="1">
    <location>
        <begin position="25"/>
        <end position="425"/>
    </location>
</feature>
<dbReference type="SUPFAM" id="SSF53850">
    <property type="entry name" value="Periplasmic binding protein-like II"/>
    <property type="match status" value="1"/>
</dbReference>
<dbReference type="OrthoDB" id="9798191at2"/>